<name>A0A650CMS2_9CREN</name>
<keyword evidence="2" id="KW-1185">Reference proteome</keyword>
<organism evidence="1 2">
    <name type="scientific">Stygiolobus azoricus</name>
    <dbReference type="NCBI Taxonomy" id="41675"/>
    <lineage>
        <taxon>Archaea</taxon>
        <taxon>Thermoproteota</taxon>
        <taxon>Thermoprotei</taxon>
        <taxon>Sulfolobales</taxon>
        <taxon>Sulfolobaceae</taxon>
        <taxon>Stygiolobus</taxon>
    </lineage>
</organism>
<sequence>MPKELTPLEKLQLLVPGYRGYKAKDLIRQDDFLVRQATIMKLETAINNLANTESQIVRSQPFSPLLKNIEDTISEIRTLIGILNSTQGGGADIYARYKIYTEQLDEIYKNDLQMVSIADQILSLSNFPDQISQIRTLLANLKTVLLNRAKLFFPPELR</sequence>
<proteinExistence type="predicted"/>
<accession>A0A650CMS2</accession>
<dbReference type="EMBL" id="CP045483">
    <property type="protein sequence ID" value="QGR19144.1"/>
    <property type="molecule type" value="Genomic_DNA"/>
</dbReference>
<dbReference type="KEGG" id="sazo:D1868_03570"/>
<protein>
    <submittedName>
        <fullName evidence="1">Uncharacterized protein</fullName>
    </submittedName>
</protein>
<gene>
    <name evidence="1" type="ORF">D1868_03570</name>
</gene>
<evidence type="ECO:0000313" key="2">
    <source>
        <dbReference type="Proteomes" id="UP000423396"/>
    </source>
</evidence>
<dbReference type="GeneID" id="42798121"/>
<dbReference type="AlphaFoldDB" id="A0A650CMS2"/>
<dbReference type="RefSeq" id="WP_156005625.1">
    <property type="nucleotide sequence ID" value="NZ_CP045483.1"/>
</dbReference>
<reference evidence="1 2" key="1">
    <citation type="submission" date="2019-10" db="EMBL/GenBank/DDBJ databases">
        <title>Genome Sequences from Six Type Strain Members of the Archaeal Family Sulfolobaceae: Acidianus ambivalens, Acidianus infernus, Metallosphaera prunae, Stygiolobus azoricus, Sulfolobus metallicus, and Sulfurisphaera ohwakuensis.</title>
        <authorList>
            <person name="Counts J.A."/>
            <person name="Kelly R.M."/>
        </authorList>
    </citation>
    <scope>NUCLEOTIDE SEQUENCE [LARGE SCALE GENOMIC DNA]</scope>
    <source>
        <strain evidence="1 2">FC6</strain>
    </source>
</reference>
<evidence type="ECO:0000313" key="1">
    <source>
        <dbReference type="EMBL" id="QGR19144.1"/>
    </source>
</evidence>
<dbReference type="Proteomes" id="UP000423396">
    <property type="component" value="Chromosome"/>
</dbReference>
<dbReference type="OrthoDB" id="10147at2157"/>